<keyword evidence="1" id="KW-0472">Membrane</keyword>
<name>A0A7C9J167_9ACTN</name>
<dbReference type="InterPro" id="IPR041881">
    <property type="entry name" value="PqqD_sf"/>
</dbReference>
<protein>
    <submittedName>
        <fullName evidence="3">Lasso peptide biosynthesis B2 protein</fullName>
    </submittedName>
</protein>
<dbReference type="RefSeq" id="WP_161478957.1">
    <property type="nucleotide sequence ID" value="NZ_WXEW01000002.1"/>
</dbReference>
<dbReference type="Proteomes" id="UP000479526">
    <property type="component" value="Unassembled WGS sequence"/>
</dbReference>
<accession>A0A7C9J167</accession>
<feature type="domain" description="Microcin J25-processing protein McjB C-terminal" evidence="2">
    <location>
        <begin position="112"/>
        <end position="220"/>
    </location>
</feature>
<reference evidence="3 4" key="1">
    <citation type="submission" date="2020-01" db="EMBL/GenBank/DDBJ databases">
        <title>Herbidospora sp. NEAU-GS84 nov., a novel actinomycete isolated from soil.</title>
        <authorList>
            <person name="Han L."/>
        </authorList>
    </citation>
    <scope>NUCLEOTIDE SEQUENCE [LARGE SCALE GENOMIC DNA]</scope>
    <source>
        <strain evidence="3 4">NEAU-GS84</strain>
    </source>
</reference>
<organism evidence="3 4">
    <name type="scientific">Herbidospora solisilvae</name>
    <dbReference type="NCBI Taxonomy" id="2696284"/>
    <lineage>
        <taxon>Bacteria</taxon>
        <taxon>Bacillati</taxon>
        <taxon>Actinomycetota</taxon>
        <taxon>Actinomycetes</taxon>
        <taxon>Streptosporangiales</taxon>
        <taxon>Streptosporangiaceae</taxon>
        <taxon>Herbidospora</taxon>
    </lineage>
</organism>
<dbReference type="InterPro" id="IPR053521">
    <property type="entry name" value="McjB-like"/>
</dbReference>
<dbReference type="EMBL" id="WXEW01000002">
    <property type="protein sequence ID" value="NAS21507.1"/>
    <property type="molecule type" value="Genomic_DNA"/>
</dbReference>
<evidence type="ECO:0000313" key="3">
    <source>
        <dbReference type="EMBL" id="NAS21507.1"/>
    </source>
</evidence>
<dbReference type="NCBIfam" id="NF033537">
    <property type="entry name" value="lasso_biosyn_B2"/>
    <property type="match status" value="1"/>
</dbReference>
<dbReference type="Pfam" id="PF05402">
    <property type="entry name" value="PqqD"/>
    <property type="match status" value="1"/>
</dbReference>
<dbReference type="InterPro" id="IPR008792">
    <property type="entry name" value="PQQD"/>
</dbReference>
<feature type="transmembrane region" description="Helical" evidence="1">
    <location>
        <begin position="110"/>
        <end position="129"/>
    </location>
</feature>
<keyword evidence="1" id="KW-1133">Transmembrane helix</keyword>
<evidence type="ECO:0000313" key="4">
    <source>
        <dbReference type="Proteomes" id="UP000479526"/>
    </source>
</evidence>
<keyword evidence="1" id="KW-0812">Transmembrane</keyword>
<dbReference type="AlphaFoldDB" id="A0A7C9J167"/>
<sequence>MIYQLADDERGLVLVDVRTGECHVLNPPGMVTWSVLSSGGSRDDAVSALASRYPAVPGERLRADVDALLDDLHQVGLVPVAAPPTAATGRVRPFDVPMAAGPPGRPGLRAALFLMVAAAVLLLFPFRVAHRLALRAGRNRRPLDPATARRMAADVGRAAAWFPGRAACLQISLATVLWAGARGRRAEWCFGVRPDPYTFHAWIEAGGERVTTGDEPSYHRLRFLP</sequence>
<dbReference type="Gene3D" id="1.10.10.1150">
    <property type="entry name" value="Coenzyme PQQ synthesis protein D (PqqD)"/>
    <property type="match status" value="1"/>
</dbReference>
<dbReference type="Pfam" id="PF13471">
    <property type="entry name" value="Transglut_core3"/>
    <property type="match status" value="1"/>
</dbReference>
<evidence type="ECO:0000259" key="2">
    <source>
        <dbReference type="Pfam" id="PF13471"/>
    </source>
</evidence>
<dbReference type="InterPro" id="IPR032708">
    <property type="entry name" value="McjB_C"/>
</dbReference>
<proteinExistence type="predicted"/>
<comment type="caution">
    <text evidence="3">The sequence shown here is derived from an EMBL/GenBank/DDBJ whole genome shotgun (WGS) entry which is preliminary data.</text>
</comment>
<evidence type="ECO:0000256" key="1">
    <source>
        <dbReference type="SAM" id="Phobius"/>
    </source>
</evidence>
<keyword evidence="4" id="KW-1185">Reference proteome</keyword>
<gene>
    <name evidence="3" type="ORF">GT755_07380</name>
</gene>